<name>A0ABN8QZU0_9CNID</name>
<protein>
    <recommendedName>
        <fullName evidence="6">NACHT domain-containing protein</fullName>
    </recommendedName>
</protein>
<dbReference type="Gene3D" id="3.40.50.300">
    <property type="entry name" value="P-loop containing nucleotide triphosphate hydrolases"/>
    <property type="match status" value="1"/>
</dbReference>
<dbReference type="InterPro" id="IPR027417">
    <property type="entry name" value="P-loop_NTPase"/>
</dbReference>
<keyword evidence="8" id="KW-1185">Reference proteome</keyword>
<evidence type="ECO:0000256" key="4">
    <source>
        <dbReference type="ARBA" id="ARBA00022741"/>
    </source>
</evidence>
<keyword evidence="4" id="KW-0547">Nucleotide-binding</keyword>
<dbReference type="InterPro" id="IPR032675">
    <property type="entry name" value="LRR_dom_sf"/>
</dbReference>
<dbReference type="SMART" id="SM00365">
    <property type="entry name" value="LRR_SD22"/>
    <property type="match status" value="9"/>
</dbReference>
<evidence type="ECO:0000313" key="8">
    <source>
        <dbReference type="Proteomes" id="UP001159405"/>
    </source>
</evidence>
<dbReference type="PANTHER" id="PTHR24113">
    <property type="entry name" value="RAN GTPASE-ACTIVATING PROTEIN 1"/>
    <property type="match status" value="1"/>
</dbReference>
<evidence type="ECO:0000313" key="7">
    <source>
        <dbReference type="EMBL" id="CAH3172568.1"/>
    </source>
</evidence>
<dbReference type="Gene3D" id="3.80.10.10">
    <property type="entry name" value="Ribonuclease Inhibitor"/>
    <property type="match status" value="5"/>
</dbReference>
<dbReference type="Proteomes" id="UP001159405">
    <property type="component" value="Unassembled WGS sequence"/>
</dbReference>
<evidence type="ECO:0000259" key="6">
    <source>
        <dbReference type="PROSITE" id="PS50837"/>
    </source>
</evidence>
<evidence type="ECO:0000256" key="2">
    <source>
        <dbReference type="ARBA" id="ARBA00022614"/>
    </source>
</evidence>
<dbReference type="Pfam" id="PF18738">
    <property type="entry name" value="HEPN_DZIP3"/>
    <property type="match status" value="1"/>
</dbReference>
<dbReference type="SUPFAM" id="SSF52047">
    <property type="entry name" value="RNI-like"/>
    <property type="match status" value="2"/>
</dbReference>
<dbReference type="SUPFAM" id="SSF52540">
    <property type="entry name" value="P-loop containing nucleoside triphosphate hydrolases"/>
    <property type="match status" value="1"/>
</dbReference>
<dbReference type="CDD" id="cd00116">
    <property type="entry name" value="LRR_RI"/>
    <property type="match status" value="2"/>
</dbReference>
<proteinExistence type="predicted"/>
<keyword evidence="2" id="KW-0433">Leucine-rich repeat</keyword>
<keyword evidence="3" id="KW-0677">Repeat</keyword>
<dbReference type="PROSITE" id="PS50837">
    <property type="entry name" value="NACHT"/>
    <property type="match status" value="1"/>
</dbReference>
<reference evidence="7 8" key="1">
    <citation type="submission" date="2022-05" db="EMBL/GenBank/DDBJ databases">
        <authorList>
            <consortium name="Genoscope - CEA"/>
            <person name="William W."/>
        </authorList>
    </citation>
    <scope>NUCLEOTIDE SEQUENCE [LARGE SCALE GENOMIC DNA]</scope>
</reference>
<feature type="domain" description="NACHT" evidence="6">
    <location>
        <begin position="319"/>
        <end position="442"/>
    </location>
</feature>
<dbReference type="Pfam" id="PF13516">
    <property type="entry name" value="LRR_6"/>
    <property type="match status" value="17"/>
</dbReference>
<evidence type="ECO:0000256" key="1">
    <source>
        <dbReference type="ARBA" id="ARBA00022468"/>
    </source>
</evidence>
<dbReference type="InterPro" id="IPR041249">
    <property type="entry name" value="HEPN_DZIP3"/>
</dbReference>
<dbReference type="PANTHER" id="PTHR24113:SF12">
    <property type="entry name" value="RAN GTPASE-ACTIVATING PROTEIN 1"/>
    <property type="match status" value="1"/>
</dbReference>
<dbReference type="InterPro" id="IPR027038">
    <property type="entry name" value="RanGap"/>
</dbReference>
<evidence type="ECO:0000256" key="5">
    <source>
        <dbReference type="ARBA" id="ARBA00022840"/>
    </source>
</evidence>
<dbReference type="Pfam" id="PF05729">
    <property type="entry name" value="NACHT"/>
    <property type="match status" value="1"/>
</dbReference>
<comment type="caution">
    <text evidence="7">The sequence shown here is derived from an EMBL/GenBank/DDBJ whole genome shotgun (WGS) entry which is preliminary data.</text>
</comment>
<gene>
    <name evidence="7" type="ORF">PLOB_00013046</name>
</gene>
<evidence type="ECO:0000256" key="3">
    <source>
        <dbReference type="ARBA" id="ARBA00022737"/>
    </source>
</evidence>
<keyword evidence="1" id="KW-0343">GTPase activation</keyword>
<sequence>MASAPTLAPSTKESTNYARLCRLLVDGGTKALRYTFDKYHSPANLFNVLNAGSAEHSTLQSIRKKKIINATQWGKLYPSPPSSVTSGDFDITLLMVLLRNICGLTAPATTTPGSTHSWDSLPPASDTSIEANIARVKYYRNSVYGHAKQASVDDPTFNSLWRDISAALVALGVDAAAITKLKTETMDPDTEKHYRELLKEWKKDEDNIKDQLNRMEDRTRKDFKQMKSDIETLKTLVSATKEEGEFPHTHIEIIRQKYKRHEGWLAPFPWCEDFQFQLSDIYTRLRMVSREKKARGTAEQRVVETTEIFKPHEECDRPRKVLIEGTPGMGKTTYCNKVAYDWAIHINKEGDCFPEFEIVLLLKCRDVEIESDLWEAIDDQLLPGEIHRKEREKFFESIRQNQSKVLLILDGLDELPSSKLPEFTDIIQGKILPLCHLVVTARHEAGIPVRKVCDTLLEIEGFTYQDIKEFIHKYFVGKEDWAEKLLDKIQNEKSLTEMAANPLNTALLCLLCEDFQGILPESRTQLYSEIVQCVLIRYRKKRGLPVQNEDLIEIYKDQLKLLGLIALNGLYEDNMYFEDKKLSSENADLPEFGFLSAQPGSSKRRPCLCYGFTHKSFQEFFAGYYLCCQLVSEEINPFILVNDTRHFQELREVLKFTCGLLAVRSQESAVSLILCIANEVNEEDERECLPVALECIKECKIENSYFHIELARTFGLFLEVQEADLQEEGIGDAAAPVLAAVLETNTTLTNLDLSGNNLGPAGAESLATALKTNTTLTNLDLSGNNLGPAGAESLATALKTNTTLTNLELSDNNLGPAGAESLATALKTNTALTNLELSDNYLGPAGAESLATALKTNTALTNLELSGNNLGPADAESLATALKTNTALRNLELSGNNLSPAGAESLATALKTNTALTNLNLYRNNLGPAGAESLATALKTNTTLTNLELSDNNLGPAGAESLATALKTNTALTNLNLSGNNLGPAGAESLATALKTNTTLTNLDLSGNNLGPAGAESLATALKTNTTLTNLNLSGNDLGPAGAESLVTALKTNTTLTNLNLSDNNLGPAGAESLATALKTNTTLTNLDLSGNNLGPAGAESLATALKTNTALTNLELSDNNLGPAGAESLATALKTNTALTNLELSGNHLGPAGAESLATALKTNTTLTNLELSGNNLGPAGAESLATALKTNTALTNLKLSDNNLGPAGAESLATALKTNTALTNL</sequence>
<accession>A0ABN8QZU0</accession>
<keyword evidence="5" id="KW-0067">ATP-binding</keyword>
<dbReference type="SMART" id="SM00368">
    <property type="entry name" value="LRR_RI"/>
    <property type="match status" value="18"/>
</dbReference>
<dbReference type="EMBL" id="CALNXK010000174">
    <property type="protein sequence ID" value="CAH3172568.1"/>
    <property type="molecule type" value="Genomic_DNA"/>
</dbReference>
<organism evidence="7 8">
    <name type="scientific">Porites lobata</name>
    <dbReference type="NCBI Taxonomy" id="104759"/>
    <lineage>
        <taxon>Eukaryota</taxon>
        <taxon>Metazoa</taxon>
        <taxon>Cnidaria</taxon>
        <taxon>Anthozoa</taxon>
        <taxon>Hexacorallia</taxon>
        <taxon>Scleractinia</taxon>
        <taxon>Fungiina</taxon>
        <taxon>Poritidae</taxon>
        <taxon>Porites</taxon>
    </lineage>
</organism>
<dbReference type="InterPro" id="IPR001611">
    <property type="entry name" value="Leu-rich_rpt"/>
</dbReference>
<dbReference type="InterPro" id="IPR007111">
    <property type="entry name" value="NACHT_NTPase"/>
</dbReference>